<keyword evidence="1" id="KW-1133">Transmembrane helix</keyword>
<organism evidence="2 3">
    <name type="scientific">Cellulophaga geojensis KL-A</name>
    <dbReference type="NCBI Taxonomy" id="1328323"/>
    <lineage>
        <taxon>Bacteria</taxon>
        <taxon>Pseudomonadati</taxon>
        <taxon>Bacteroidota</taxon>
        <taxon>Flavobacteriia</taxon>
        <taxon>Flavobacteriales</taxon>
        <taxon>Flavobacteriaceae</taxon>
        <taxon>Cellulophaga</taxon>
    </lineage>
</organism>
<keyword evidence="1" id="KW-0472">Membrane</keyword>
<keyword evidence="3" id="KW-1185">Reference proteome</keyword>
<evidence type="ECO:0000313" key="2">
    <source>
        <dbReference type="EMBL" id="EWH13985.1"/>
    </source>
</evidence>
<sequence>MEDRNSLTFKGFLKVMSVMHIAFSVGLIFFTAVMYYQQQKWEFNIPTNSIYIVLVPLVAITGIFLGNYVFKKKIEPVLNKKSLKQKLDVYQSALLFKYAFIEGAAFICLLFSLFKSNLLYLAITVAIIVYFLFLRPTKNKIEQQLQLKGEQREQFKRENDVIT</sequence>
<feature type="transmembrane region" description="Helical" evidence="1">
    <location>
        <begin position="49"/>
        <end position="70"/>
    </location>
</feature>
<evidence type="ECO:0000313" key="3">
    <source>
        <dbReference type="Proteomes" id="UP000019275"/>
    </source>
</evidence>
<reference evidence="2 3" key="1">
    <citation type="journal article" date="2014" name="Genome Announc.">
        <title>Draft Genome Sequence of the Carrageenan-Degrading Bacterium Cellulophaga sp. Strain KL-A, Isolated from Decaying Marine Algae.</title>
        <authorList>
            <person name="Shan D."/>
            <person name="Ying J."/>
            <person name="Li X."/>
            <person name="Gao Z."/>
            <person name="Wei G."/>
            <person name="Shao Z."/>
        </authorList>
    </citation>
    <scope>NUCLEOTIDE SEQUENCE [LARGE SCALE GENOMIC DNA]</scope>
    <source>
        <strain evidence="2 3">KL-A</strain>
    </source>
</reference>
<accession>A0ABN0RQ36</accession>
<comment type="caution">
    <text evidence="2">The sequence shown here is derived from an EMBL/GenBank/DDBJ whole genome shotgun (WGS) entry which is preliminary data.</text>
</comment>
<gene>
    <name evidence="2" type="ORF">KLA_06637</name>
</gene>
<dbReference type="RefSeq" id="WP_013622237.1">
    <property type="nucleotide sequence ID" value="NZ_ARZX01000006.1"/>
</dbReference>
<feature type="transmembrane region" description="Helical" evidence="1">
    <location>
        <begin position="118"/>
        <end position="134"/>
    </location>
</feature>
<keyword evidence="1" id="KW-0812">Transmembrane</keyword>
<feature type="transmembrane region" description="Helical" evidence="1">
    <location>
        <begin position="90"/>
        <end position="112"/>
    </location>
</feature>
<evidence type="ECO:0000256" key="1">
    <source>
        <dbReference type="SAM" id="Phobius"/>
    </source>
</evidence>
<proteinExistence type="predicted"/>
<evidence type="ECO:0008006" key="4">
    <source>
        <dbReference type="Google" id="ProtNLM"/>
    </source>
</evidence>
<protein>
    <recommendedName>
        <fullName evidence="4">MFS transporter</fullName>
    </recommendedName>
</protein>
<dbReference type="EMBL" id="ARZX01000006">
    <property type="protein sequence ID" value="EWH13985.1"/>
    <property type="molecule type" value="Genomic_DNA"/>
</dbReference>
<dbReference type="Proteomes" id="UP000019275">
    <property type="component" value="Unassembled WGS sequence"/>
</dbReference>
<name>A0ABN0RQ36_9FLAO</name>
<feature type="transmembrane region" description="Helical" evidence="1">
    <location>
        <begin position="12"/>
        <end position="37"/>
    </location>
</feature>